<dbReference type="PROSITE" id="PS00678">
    <property type="entry name" value="WD_REPEATS_1"/>
    <property type="match status" value="2"/>
</dbReference>
<dbReference type="InterPro" id="IPR015943">
    <property type="entry name" value="WD40/YVTN_repeat-like_dom_sf"/>
</dbReference>
<dbReference type="Pfam" id="PF00400">
    <property type="entry name" value="WD40"/>
    <property type="match status" value="3"/>
</dbReference>
<evidence type="ECO:0000256" key="8">
    <source>
        <dbReference type="SAM" id="MobiDB-lite"/>
    </source>
</evidence>
<dbReference type="PANTHER" id="PTHR19854:SF1">
    <property type="entry name" value="GUANINE NUCLEOTIDE-BINDING PROTEIN SUBUNIT BETA-LIKE PROTEIN 1"/>
    <property type="match status" value="1"/>
</dbReference>
<comment type="subunit">
    <text evidence="5">Component of the ASTRA chromatin remodeling machinery complex.</text>
</comment>
<evidence type="ECO:0000256" key="7">
    <source>
        <dbReference type="PROSITE-ProRule" id="PRU00221"/>
    </source>
</evidence>
<organism evidence="9">
    <name type="scientific">Bionectria ochroleuca</name>
    <name type="common">Gliocladium roseum</name>
    <dbReference type="NCBI Taxonomy" id="29856"/>
    <lineage>
        <taxon>Eukaryota</taxon>
        <taxon>Fungi</taxon>
        <taxon>Dikarya</taxon>
        <taxon>Ascomycota</taxon>
        <taxon>Pezizomycotina</taxon>
        <taxon>Sordariomycetes</taxon>
        <taxon>Hypocreomycetidae</taxon>
        <taxon>Hypocreales</taxon>
        <taxon>Bionectriaceae</taxon>
        <taxon>Clonostachys</taxon>
    </lineage>
</organism>
<feature type="region of interest" description="Disordered" evidence="8">
    <location>
        <begin position="398"/>
        <end position="417"/>
    </location>
</feature>
<proteinExistence type="inferred from homology"/>
<evidence type="ECO:0000256" key="4">
    <source>
        <dbReference type="ARBA" id="ARBA00037931"/>
    </source>
</evidence>
<accession>A0A0B7K7J3</accession>
<evidence type="ECO:0000256" key="2">
    <source>
        <dbReference type="ARBA" id="ARBA00022737"/>
    </source>
</evidence>
<keyword evidence="2" id="KW-0677">Repeat</keyword>
<dbReference type="InterPro" id="IPR036322">
    <property type="entry name" value="WD40_repeat_dom_sf"/>
</dbReference>
<evidence type="ECO:0000256" key="3">
    <source>
        <dbReference type="ARBA" id="ARBA00037338"/>
    </source>
</evidence>
<name>A0A0B7K7J3_BIOOC</name>
<dbReference type="PANTHER" id="PTHR19854">
    <property type="entry name" value="TRANSDUCIN BETA-LIKE 3"/>
    <property type="match status" value="1"/>
</dbReference>
<comment type="function">
    <text evidence="3">Component of the ASTRA complex involved in chromatin remodeling.</text>
</comment>
<evidence type="ECO:0000256" key="6">
    <source>
        <dbReference type="ARBA" id="ARBA00040563"/>
    </source>
</evidence>
<sequence length="455" mass="49885">MAEHNPPTPKNILRGHKAQVHAAAFLRHNSRLATGDADGFVVLWDLTIMRPKAVWRAHENAILGIRSWGHDKVITHGRDHKLIVWKIAEDDEQRLSTTLPLEETPVPRPAPWMLHLLEVNTMNFCAFGATAALSDSPASSFNDASEILIAVPNTIASEQVIMPSPSIQCTTADLVVQIDIYELPSQKRMHTVQPGKDNGMAMSVALANLEDSLLLVAAFENGYASVHRLDPDGGWTMTYRSQAHTQPILSLAIHPTNKYFITSSADAIVAKHPLPLVQQDGMAVLDPDNRIIEEIDDLPIDTPPGPSLLSAQLGGSSGKSNAKSKAKMTAWEHPHKVANTKHSGQQSLKIRSDGKIFATAGWDGNFRIYSCKTLKELAVLQWHKVGCYAVAFADLDSDSTPEDTPEATAGNTNQDRRIQILNTPTVKERRVQQAKTTHWVAGGAKDGKVSLWDVY</sequence>
<evidence type="ECO:0000313" key="9">
    <source>
        <dbReference type="EMBL" id="CEO51537.1"/>
    </source>
</evidence>
<dbReference type="AlphaFoldDB" id="A0A0B7K7J3"/>
<dbReference type="SUPFAM" id="SSF50978">
    <property type="entry name" value="WD40 repeat-like"/>
    <property type="match status" value="1"/>
</dbReference>
<evidence type="ECO:0000256" key="5">
    <source>
        <dbReference type="ARBA" id="ARBA00038749"/>
    </source>
</evidence>
<feature type="repeat" description="WD" evidence="7">
    <location>
        <begin position="13"/>
        <end position="46"/>
    </location>
</feature>
<dbReference type="InterPro" id="IPR019775">
    <property type="entry name" value="WD40_repeat_CS"/>
</dbReference>
<dbReference type="Gene3D" id="2.130.10.10">
    <property type="entry name" value="YVTN repeat-like/Quinoprotein amine dehydrogenase"/>
    <property type="match status" value="3"/>
</dbReference>
<dbReference type="InterPro" id="IPR001680">
    <property type="entry name" value="WD40_rpt"/>
</dbReference>
<keyword evidence="1 7" id="KW-0853">WD repeat</keyword>
<comment type="similarity">
    <text evidence="4">Belongs to the WD repeat ASA1 family.</text>
</comment>
<protein>
    <recommendedName>
        <fullName evidence="6">ASTRA-associated protein 1</fullName>
    </recommendedName>
</protein>
<dbReference type="PROSITE" id="PS50082">
    <property type="entry name" value="WD_REPEATS_2"/>
    <property type="match status" value="1"/>
</dbReference>
<dbReference type="SMART" id="SM00320">
    <property type="entry name" value="WD40"/>
    <property type="match status" value="5"/>
</dbReference>
<gene>
    <name evidence="9" type="ORF">BN869_000007595_1</name>
</gene>
<reference evidence="9" key="1">
    <citation type="submission" date="2015-01" db="EMBL/GenBank/DDBJ databases">
        <authorList>
            <person name="Durling Mikael"/>
        </authorList>
    </citation>
    <scope>NUCLEOTIDE SEQUENCE</scope>
</reference>
<evidence type="ECO:0000256" key="1">
    <source>
        <dbReference type="ARBA" id="ARBA00022574"/>
    </source>
</evidence>
<dbReference type="PROSITE" id="PS50294">
    <property type="entry name" value="WD_REPEATS_REGION"/>
    <property type="match status" value="1"/>
</dbReference>
<dbReference type="EMBL" id="CDPU01000023">
    <property type="protein sequence ID" value="CEO51537.1"/>
    <property type="molecule type" value="Genomic_DNA"/>
</dbReference>